<evidence type="ECO:0000313" key="3">
    <source>
        <dbReference type="Proteomes" id="UP000768462"/>
    </source>
</evidence>
<dbReference type="GO" id="GO:0016747">
    <property type="term" value="F:acyltransferase activity, transferring groups other than amino-acyl groups"/>
    <property type="evidence" value="ECO:0007669"/>
    <property type="project" value="InterPro"/>
</dbReference>
<dbReference type="SUPFAM" id="SSF55729">
    <property type="entry name" value="Acyl-CoA N-acyltransferases (Nat)"/>
    <property type="match status" value="1"/>
</dbReference>
<organism evidence="2 3">
    <name type="scientific">Clostridium sulfidigenes</name>
    <dbReference type="NCBI Taxonomy" id="318464"/>
    <lineage>
        <taxon>Bacteria</taxon>
        <taxon>Bacillati</taxon>
        <taxon>Bacillota</taxon>
        <taxon>Clostridia</taxon>
        <taxon>Eubacteriales</taxon>
        <taxon>Clostridiaceae</taxon>
        <taxon>Clostridium</taxon>
    </lineage>
</organism>
<evidence type="ECO:0000259" key="1">
    <source>
        <dbReference type="PROSITE" id="PS51186"/>
    </source>
</evidence>
<dbReference type="InterPro" id="IPR000182">
    <property type="entry name" value="GNAT_dom"/>
</dbReference>
<reference evidence="2" key="1">
    <citation type="submission" date="2019-04" db="EMBL/GenBank/DDBJ databases">
        <title>Evolution of Biomass-Degrading Anaerobic Consortia Revealed by Metagenomics.</title>
        <authorList>
            <person name="Peng X."/>
        </authorList>
    </citation>
    <scope>NUCLEOTIDE SEQUENCE</scope>
    <source>
        <strain evidence="2">SIG254</strain>
    </source>
</reference>
<accession>A0A927ZKV1</accession>
<dbReference type="Proteomes" id="UP000768462">
    <property type="component" value="Unassembled WGS sequence"/>
</dbReference>
<evidence type="ECO:0000313" key="2">
    <source>
        <dbReference type="EMBL" id="MBE6059201.1"/>
    </source>
</evidence>
<protein>
    <submittedName>
        <fullName evidence="2">GNAT family N-acetyltransferase</fullName>
    </submittedName>
</protein>
<dbReference type="AlphaFoldDB" id="A0A927ZKV1"/>
<proteinExistence type="predicted"/>
<dbReference type="Pfam" id="PF00583">
    <property type="entry name" value="Acetyltransf_1"/>
    <property type="match status" value="1"/>
</dbReference>
<dbReference type="CDD" id="cd04301">
    <property type="entry name" value="NAT_SF"/>
    <property type="match status" value="1"/>
</dbReference>
<dbReference type="Gene3D" id="3.40.630.30">
    <property type="match status" value="1"/>
</dbReference>
<dbReference type="EMBL" id="SVCM01000039">
    <property type="protein sequence ID" value="MBE6059201.1"/>
    <property type="molecule type" value="Genomic_DNA"/>
</dbReference>
<name>A0A927ZKV1_9CLOT</name>
<comment type="caution">
    <text evidence="2">The sequence shown here is derived from an EMBL/GenBank/DDBJ whole genome shotgun (WGS) entry which is preliminary data.</text>
</comment>
<dbReference type="PROSITE" id="PS51186">
    <property type="entry name" value="GNAT"/>
    <property type="match status" value="1"/>
</dbReference>
<sequence length="157" mass="18264">MELIPQKISEEHAKEIASWQHPGEYSIYNLPSWDIMIKENYSLCDSLKRKRFIGFINENKELVGFVNLLDKGESVFFGIGVKPNYCNKGIGKAITKMAIIESKKRFPDKPILLEVRTWNKRAINCYKSQGFEIIETKKQKTKIGFGEFHLMRYNGIK</sequence>
<gene>
    <name evidence="2" type="ORF">E7215_03365</name>
</gene>
<feature type="domain" description="N-acetyltransferase" evidence="1">
    <location>
        <begin position="3"/>
        <end position="152"/>
    </location>
</feature>
<dbReference type="InterPro" id="IPR016181">
    <property type="entry name" value="Acyl_CoA_acyltransferase"/>
</dbReference>